<sequence length="369" mass="40526">MVGIDITRAPAQAHLYNLHIPQDFPTHSYYHSSPMPYIQPPALKLDTKMDAPNAELLSAFASLLSSGKYSDLTVQCGERSWAVHKAVICSRSGFFDGACSHPFKESATGVIDLSEDDAEAVEHMINYFYHLDYLSKSPRSPRSRRTTQPSSPAACVRAQVSARAAVRGPGKLDLALVDDPLLAQAHAQSVPSAISATEIPSNAPASPLTPPHSNDRIDYFSSIDAKLPLSPVDAQGPDDDHFDYASYESESEDEASTDDAPSHLVTHAKVYAIAEKYGITGLKSLARRKYASQLFDDNHWSLRTADFAESIIEAYESTVDTDRGLRDLVIQAFREHPELARSRDIELVVRDTPGAAWELFRLGWGLPIC</sequence>
<name>A0AA40D2G4_9PEZI</name>
<dbReference type="PANTHER" id="PTHR47843">
    <property type="entry name" value="BTB DOMAIN-CONTAINING PROTEIN-RELATED"/>
    <property type="match status" value="1"/>
</dbReference>
<dbReference type="PROSITE" id="PS50097">
    <property type="entry name" value="BTB"/>
    <property type="match status" value="1"/>
</dbReference>
<evidence type="ECO:0000313" key="3">
    <source>
        <dbReference type="EMBL" id="KAK0659392.1"/>
    </source>
</evidence>
<feature type="region of interest" description="Disordered" evidence="1">
    <location>
        <begin position="230"/>
        <end position="261"/>
    </location>
</feature>
<dbReference type="CDD" id="cd18186">
    <property type="entry name" value="BTB_POZ_ZBTB_KLHL-like"/>
    <property type="match status" value="1"/>
</dbReference>
<dbReference type="AlphaFoldDB" id="A0AA40D2G4"/>
<dbReference type="EMBL" id="JAUJDW010000014">
    <property type="protein sequence ID" value="KAK0659392.1"/>
    <property type="molecule type" value="Genomic_DNA"/>
</dbReference>
<dbReference type="SMART" id="SM00225">
    <property type="entry name" value="BTB"/>
    <property type="match status" value="1"/>
</dbReference>
<dbReference type="PANTHER" id="PTHR47843:SF5">
    <property type="entry name" value="BTB_POZ DOMAIN PROTEIN"/>
    <property type="match status" value="1"/>
</dbReference>
<dbReference type="SUPFAM" id="SSF54695">
    <property type="entry name" value="POZ domain"/>
    <property type="match status" value="1"/>
</dbReference>
<dbReference type="Proteomes" id="UP001175001">
    <property type="component" value="Unassembled WGS sequence"/>
</dbReference>
<evidence type="ECO:0000313" key="4">
    <source>
        <dbReference type="Proteomes" id="UP001175001"/>
    </source>
</evidence>
<evidence type="ECO:0000259" key="2">
    <source>
        <dbReference type="PROSITE" id="PS50097"/>
    </source>
</evidence>
<comment type="caution">
    <text evidence="3">The sequence shown here is derived from an EMBL/GenBank/DDBJ whole genome shotgun (WGS) entry which is preliminary data.</text>
</comment>
<protein>
    <recommendedName>
        <fullName evidence="2">BTB domain-containing protein</fullName>
    </recommendedName>
</protein>
<proteinExistence type="predicted"/>
<evidence type="ECO:0000256" key="1">
    <source>
        <dbReference type="SAM" id="MobiDB-lite"/>
    </source>
</evidence>
<dbReference type="InterPro" id="IPR000210">
    <property type="entry name" value="BTB/POZ_dom"/>
</dbReference>
<dbReference type="Pfam" id="PF00651">
    <property type="entry name" value="BTB"/>
    <property type="match status" value="1"/>
</dbReference>
<feature type="domain" description="BTB" evidence="2">
    <location>
        <begin position="70"/>
        <end position="129"/>
    </location>
</feature>
<keyword evidence="4" id="KW-1185">Reference proteome</keyword>
<dbReference type="Gene3D" id="3.30.710.10">
    <property type="entry name" value="Potassium Channel Kv1.1, Chain A"/>
    <property type="match status" value="1"/>
</dbReference>
<dbReference type="InterPro" id="IPR011333">
    <property type="entry name" value="SKP1/BTB/POZ_sf"/>
</dbReference>
<organism evidence="3 4">
    <name type="scientific">Lasiodiplodia hormozganensis</name>
    <dbReference type="NCBI Taxonomy" id="869390"/>
    <lineage>
        <taxon>Eukaryota</taxon>
        <taxon>Fungi</taxon>
        <taxon>Dikarya</taxon>
        <taxon>Ascomycota</taxon>
        <taxon>Pezizomycotina</taxon>
        <taxon>Dothideomycetes</taxon>
        <taxon>Dothideomycetes incertae sedis</taxon>
        <taxon>Botryosphaeriales</taxon>
        <taxon>Botryosphaeriaceae</taxon>
        <taxon>Lasiodiplodia</taxon>
    </lineage>
</organism>
<accession>A0AA40D2G4</accession>
<gene>
    <name evidence="3" type="ORF">DIS24_g4172</name>
</gene>
<reference evidence="3" key="1">
    <citation type="submission" date="2023-06" db="EMBL/GenBank/DDBJ databases">
        <title>Multi-omics analyses reveal the molecular pathogenesis toolkit of Lasiodiplodia hormozganensis, a cross-kingdom pathogen.</title>
        <authorList>
            <person name="Felix C."/>
            <person name="Meneses R."/>
            <person name="Goncalves M.F.M."/>
            <person name="Tilleman L."/>
            <person name="Duarte A.S."/>
            <person name="Jorrin-Novo J.V."/>
            <person name="Van De Peer Y."/>
            <person name="Deforce D."/>
            <person name="Van Nieuwerburgh F."/>
            <person name="Esteves A.C."/>
            <person name="Alves A."/>
        </authorList>
    </citation>
    <scope>NUCLEOTIDE SEQUENCE</scope>
    <source>
        <strain evidence="3">CBS 339.90</strain>
    </source>
</reference>